<evidence type="ECO:0000313" key="8">
    <source>
        <dbReference type="Proteomes" id="UP000004650"/>
    </source>
</evidence>
<name>A0A0K9CLK1_9FUSO</name>
<keyword evidence="2" id="KW-0479">Metal-binding</keyword>
<dbReference type="PANTHER" id="PTHR32329">
    <property type="entry name" value="BIFUNCTIONAL PROTEIN [INCLUDES 2-HYDROXYACYL-COA DEHYDRATASE (N-TER) AND ITS ACTIVATOR DOMAIN (C_TERM)-RELATED"/>
    <property type="match status" value="1"/>
</dbReference>
<dbReference type="InterPro" id="IPR051805">
    <property type="entry name" value="Dehydratase_Activator_Redct"/>
</dbReference>
<dbReference type="CDD" id="cd24035">
    <property type="entry name" value="ASKHA_NBD_O66634-like_rpt2"/>
    <property type="match status" value="1"/>
</dbReference>
<dbReference type="InterPro" id="IPR002731">
    <property type="entry name" value="ATPase_BadF"/>
</dbReference>
<dbReference type="GO" id="GO:0051536">
    <property type="term" value="F:iron-sulfur cluster binding"/>
    <property type="evidence" value="ECO:0007669"/>
    <property type="project" value="UniProtKB-KW"/>
</dbReference>
<sequence>MILKRSGGIILHYKIGIDVGSTTLKTVILNEKNEIIEKSYQRHFSKVREMTLNHFKSLKELLQGKKFKLAITGSAGLGISKDYGIPFVQEVFSTAGAVKKCYPQTDIVIELGGEDAKILFLQGSIEERMNGTCAGGTGAFIDQMASLLDMDVSELDKISFAHERIYPIASRCGVFAKTDVQPLLNQGAKKADIAASIYQAVVEQTITGLAQGRAIKGTVLFLGGPLYFLKGLQERFVEVLKLSKEKAIFPELAPYFVALGSAYFADTTKEEFEYDEVVQLLSQKKERKVENLQKPLFSSEKEYEIFLKRHQKINVPTRDITTYSGKAYLGLDSGSTTIKVVLLDEEANILYRYYSSSKGNPVSLFLEQLKKIRKLCGERIEIVSSAVTGYGEELMQTAFGVDIGIVETIAHYTAAKHFNPDVDFIIDIGGQDIKCFHIKDGAIDSIVLNEACSSGCGSFLETFAKSLGYSVQDFAKKAIFSKSPAELGSRCTVFMNSSVKQAQKDGAEIEDISAGLARSVIKNAIFKVIRARDVDDLGKNIVVQGGTFLNDAVLRSFEQEIGREVLRPEISELMGAYGAALYGKKIQKEKSKLLNLTELENFQHISSSGMCKLCTNHCQLTINTFTNGKKFITGNKCERGAGKKLQSDLPNMVAYKNQLFNSIPLKGGGRARIGLPRALNIYEMLPFWAELFCSLGCDIVLSKVSSRNIYMKGQNTIPSDTVCYPAKLVHGHIIDLLEKDLDAIFYPCMSYTFDEGISDNCYNCPIVAYYPELIQANIPDIEKTHFLYPHLGIENHKLLAERMYEEFKNIIPKLSKKEMEKAVENAFKSYYEYREAVRQEGSRVLKFAEENNYPVIILASRPYHIDPEINHGLDKLLNSLQFIVVTEDALYPVEGKLTIKILNQWGFHARMYNAAKYVSQHKNMELVHLVSFGCGIDAITTDEIQDILRSNNKLYTQLKIDEVSNLGAAKIRLRSLQATMKEREM</sequence>
<dbReference type="Proteomes" id="UP000004650">
    <property type="component" value="Unassembled WGS sequence"/>
</dbReference>
<dbReference type="Pfam" id="PF01869">
    <property type="entry name" value="BcrAD_BadFG"/>
    <property type="match status" value="2"/>
</dbReference>
<dbReference type="PANTHER" id="PTHR32329:SF4">
    <property type="entry name" value="ACTIVATOR OF 2-HYDROXYACYL-COA DEHYDRATASE"/>
    <property type="match status" value="1"/>
</dbReference>
<dbReference type="InterPro" id="IPR043129">
    <property type="entry name" value="ATPase_NBD"/>
</dbReference>
<dbReference type="EMBL" id="ACDS02000132">
    <property type="protein sequence ID" value="KMV75779.1"/>
    <property type="molecule type" value="Genomic_DNA"/>
</dbReference>
<dbReference type="AlphaFoldDB" id="A0A0K9CLK1"/>
<evidence type="ECO:0008006" key="9">
    <source>
        <dbReference type="Google" id="ProtNLM"/>
    </source>
</evidence>
<dbReference type="Gene3D" id="3.30.420.40">
    <property type="match status" value="4"/>
</dbReference>
<evidence type="ECO:0000256" key="1">
    <source>
        <dbReference type="ARBA" id="ARBA00001966"/>
    </source>
</evidence>
<reference evidence="8" key="1">
    <citation type="submission" date="2009-02" db="EMBL/GenBank/DDBJ databases">
        <title>The Genome Sequence of Shigella sp. D9.</title>
        <authorList>
            <consortium name="The Broad Institute Genome Sequencing Platform"/>
            <person name="Ward D."/>
            <person name="Young S.K."/>
            <person name="Kodira C.D."/>
            <person name="Zeng Q."/>
            <person name="Koehrsen M."/>
            <person name="Alvarado L."/>
            <person name="Berlin A."/>
            <person name="Borenstein D."/>
            <person name="Chen Z."/>
            <person name="Engels R."/>
            <person name="Freedman E."/>
            <person name="Gellesch M."/>
            <person name="Goldberg J."/>
            <person name="Griggs A."/>
            <person name="Gujja S."/>
            <person name="Heiman D."/>
            <person name="Hepburn T."/>
            <person name="Howarth C."/>
            <person name="Jen D."/>
            <person name="Larson L."/>
            <person name="Lewis B."/>
            <person name="Mehta T."/>
            <person name="Park D."/>
            <person name="Pearson M."/>
            <person name="Roberts A."/>
            <person name="Saif S."/>
            <person name="Shea T."/>
            <person name="Shenoy N."/>
            <person name="Sisk P."/>
            <person name="Stolte C."/>
            <person name="Sykes S."/>
            <person name="Walk T."/>
            <person name="White J."/>
            <person name="Yandava C."/>
            <person name="Allen-Vercoe E."/>
            <person name="Strauss J."/>
            <person name="Sibley C."/>
            <person name="White A."/>
            <person name="Ambrose C."/>
            <person name="Lander E."/>
            <person name="Nusbaum C."/>
            <person name="Galagan J."/>
            <person name="Birren B."/>
        </authorList>
    </citation>
    <scope>NUCLEOTIDE SEQUENCE [LARGE SCALE GENOMIC DNA]</scope>
    <source>
        <strain evidence="8">D11</strain>
    </source>
</reference>
<protein>
    <recommendedName>
        <fullName evidence="9">2-hydroxyglutaryl-CoA dehydratase</fullName>
    </recommendedName>
</protein>
<evidence type="ECO:0000256" key="2">
    <source>
        <dbReference type="ARBA" id="ARBA00022723"/>
    </source>
</evidence>
<evidence type="ECO:0000259" key="6">
    <source>
        <dbReference type="Pfam" id="PF09989"/>
    </source>
</evidence>
<dbReference type="Pfam" id="PF09989">
    <property type="entry name" value="DUF2229"/>
    <property type="match status" value="1"/>
</dbReference>
<comment type="cofactor">
    <cofactor evidence="1">
        <name>[4Fe-4S] cluster</name>
        <dbReference type="ChEBI" id="CHEBI:49883"/>
    </cofactor>
</comment>
<reference evidence="7 8" key="2">
    <citation type="submission" date="2013-10" db="EMBL/GenBank/DDBJ databases">
        <title>The Genome Sequence of Fusobacterium nucleatum subsp. animalis D11.</title>
        <authorList>
            <consortium name="The Broad Institute Genomics Platform"/>
            <person name="Earl A."/>
            <person name="Ward D."/>
            <person name="Feldgarden M."/>
            <person name="Gevers D."/>
            <person name="Kostic A."/>
            <person name="Garrett W."/>
            <person name="Young S.K."/>
            <person name="Zeng Q."/>
            <person name="Gargeya S."/>
            <person name="Fitzgerald M."/>
            <person name="Abouelleil A."/>
            <person name="Alvarado L."/>
            <person name="Berlin A.M."/>
            <person name="Chapman S.B."/>
            <person name="Gainer-Dewar J."/>
            <person name="Goldberg J."/>
            <person name="Gnerre S."/>
            <person name="Griggs A."/>
            <person name="Gujja S."/>
            <person name="Hansen M."/>
            <person name="Howarth C."/>
            <person name="Imamovic A."/>
            <person name="Ireland A."/>
            <person name="Larimer J."/>
            <person name="McCowan C."/>
            <person name="Murphy C."/>
            <person name="Pearson M."/>
            <person name="Poon T.W."/>
            <person name="Priest M."/>
            <person name="Roberts A."/>
            <person name="Saif S."/>
            <person name="Shea T."/>
            <person name="Sykes S."/>
            <person name="Wortman J."/>
            <person name="Nusbaum C."/>
            <person name="Birren B."/>
        </authorList>
    </citation>
    <scope>NUCLEOTIDE SEQUENCE [LARGE SCALE GENOMIC DNA]</scope>
    <source>
        <strain evidence="7 8">D11</strain>
    </source>
</reference>
<feature type="domain" description="DUF2229" evidence="6">
    <location>
        <begin position="672"/>
        <end position="890"/>
    </location>
</feature>
<evidence type="ECO:0000256" key="4">
    <source>
        <dbReference type="ARBA" id="ARBA00023014"/>
    </source>
</evidence>
<feature type="domain" description="ATPase BadF/BadG/BcrA/BcrD type" evidence="5">
    <location>
        <begin position="329"/>
        <end position="583"/>
    </location>
</feature>
<dbReference type="SUPFAM" id="SSF53067">
    <property type="entry name" value="Actin-like ATPase domain"/>
    <property type="match status" value="2"/>
</dbReference>
<evidence type="ECO:0000313" key="7">
    <source>
        <dbReference type="EMBL" id="KMV75779.1"/>
    </source>
</evidence>
<gene>
    <name evidence="7" type="ORF">PSAG_04848</name>
</gene>
<evidence type="ECO:0000256" key="3">
    <source>
        <dbReference type="ARBA" id="ARBA00023004"/>
    </source>
</evidence>
<keyword evidence="4" id="KW-0411">Iron-sulfur</keyword>
<dbReference type="GO" id="GO:0046872">
    <property type="term" value="F:metal ion binding"/>
    <property type="evidence" value="ECO:0007669"/>
    <property type="project" value="UniProtKB-KW"/>
</dbReference>
<dbReference type="InterPro" id="IPR018709">
    <property type="entry name" value="CoA_activase_DUF2229"/>
</dbReference>
<dbReference type="InterPro" id="IPR008275">
    <property type="entry name" value="CoA_E_activase_dom"/>
</dbReference>
<dbReference type="NCBIfam" id="TIGR00241">
    <property type="entry name" value="CoA_E_activ"/>
    <property type="match status" value="1"/>
</dbReference>
<accession>A0A0K9CLK1</accession>
<feature type="domain" description="ATPase BadF/BadG/BcrA/BcrD type" evidence="5">
    <location>
        <begin position="15"/>
        <end position="265"/>
    </location>
</feature>
<dbReference type="CDD" id="cd24034">
    <property type="entry name" value="ASKHA_NBD_O66634-like_rpt1"/>
    <property type="match status" value="1"/>
</dbReference>
<evidence type="ECO:0000259" key="5">
    <source>
        <dbReference type="Pfam" id="PF01869"/>
    </source>
</evidence>
<organism evidence="7 8">
    <name type="scientific">Fusobacterium animalis D11</name>
    <dbReference type="NCBI Taxonomy" id="556264"/>
    <lineage>
        <taxon>Bacteria</taxon>
        <taxon>Fusobacteriati</taxon>
        <taxon>Fusobacteriota</taxon>
        <taxon>Fusobacteriia</taxon>
        <taxon>Fusobacteriales</taxon>
        <taxon>Fusobacteriaceae</taxon>
        <taxon>Fusobacterium</taxon>
    </lineage>
</organism>
<proteinExistence type="predicted"/>
<comment type="caution">
    <text evidence="7">The sequence shown here is derived from an EMBL/GenBank/DDBJ whole genome shotgun (WGS) entry which is preliminary data.</text>
</comment>
<keyword evidence="3" id="KW-0408">Iron</keyword>